<evidence type="ECO:0000313" key="4">
    <source>
        <dbReference type="Proteomes" id="UP000766629"/>
    </source>
</evidence>
<dbReference type="Gene3D" id="3.30.1200.10">
    <property type="entry name" value="YggU-like"/>
    <property type="match status" value="1"/>
</dbReference>
<dbReference type="HAMAP" id="MF_00634">
    <property type="entry name" value="UPF0235"/>
    <property type="match status" value="1"/>
</dbReference>
<name>A0ABS7NCU9_9RHOB</name>
<sequence length="93" mass="9654">MGKPKKKDLPDLRHLRVPGAEITVRAAPKAARNAVVQAGEALKISVTAAPENGKATEAVRSLLAMAMGTAASNLELRRGATSRGKVFVYTGSG</sequence>
<evidence type="ECO:0000256" key="1">
    <source>
        <dbReference type="ARBA" id="ARBA00010364"/>
    </source>
</evidence>
<dbReference type="InterPro" id="IPR003746">
    <property type="entry name" value="DUF167"/>
</dbReference>
<dbReference type="SUPFAM" id="SSF69786">
    <property type="entry name" value="YggU-like"/>
    <property type="match status" value="1"/>
</dbReference>
<dbReference type="Proteomes" id="UP000766629">
    <property type="component" value="Unassembled WGS sequence"/>
</dbReference>
<protein>
    <recommendedName>
        <fullName evidence="2">UPF0235 protein KUV26_06270</fullName>
    </recommendedName>
</protein>
<organism evidence="3 4">
    <name type="scientific">Leisingera daeponensis</name>
    <dbReference type="NCBI Taxonomy" id="405746"/>
    <lineage>
        <taxon>Bacteria</taxon>
        <taxon>Pseudomonadati</taxon>
        <taxon>Pseudomonadota</taxon>
        <taxon>Alphaproteobacteria</taxon>
        <taxon>Rhodobacterales</taxon>
        <taxon>Roseobacteraceae</taxon>
        <taxon>Leisingera</taxon>
    </lineage>
</organism>
<comment type="similarity">
    <text evidence="1 2">Belongs to the UPF0235 family.</text>
</comment>
<evidence type="ECO:0000256" key="2">
    <source>
        <dbReference type="HAMAP-Rule" id="MF_00634"/>
    </source>
</evidence>
<dbReference type="RefSeq" id="WP_222507724.1">
    <property type="nucleotide sequence ID" value="NZ_JAHVJA010000002.1"/>
</dbReference>
<comment type="caution">
    <text evidence="3">The sequence shown here is derived from an EMBL/GenBank/DDBJ whole genome shotgun (WGS) entry which is preliminary data.</text>
</comment>
<proteinExistence type="inferred from homology"/>
<dbReference type="SMART" id="SM01152">
    <property type="entry name" value="DUF167"/>
    <property type="match status" value="1"/>
</dbReference>
<gene>
    <name evidence="3" type="ORF">KUV26_06270</name>
</gene>
<reference evidence="3 4" key="1">
    <citation type="submission" date="2021-06" db="EMBL/GenBank/DDBJ databases">
        <title>50 bacteria genomes isolated from Dapeng, Shenzhen, China.</title>
        <authorList>
            <person name="Zheng W."/>
            <person name="Yu S."/>
            <person name="Huang Y."/>
        </authorList>
    </citation>
    <scope>NUCLEOTIDE SEQUENCE [LARGE SCALE GENOMIC DNA]</scope>
    <source>
        <strain evidence="3 4">DP1N14-2</strain>
    </source>
</reference>
<dbReference type="Pfam" id="PF02594">
    <property type="entry name" value="DUF167"/>
    <property type="match status" value="1"/>
</dbReference>
<accession>A0ABS7NCU9</accession>
<dbReference type="InterPro" id="IPR036591">
    <property type="entry name" value="YggU-like_sf"/>
</dbReference>
<dbReference type="NCBIfam" id="TIGR00251">
    <property type="entry name" value="DUF167 family protein"/>
    <property type="match status" value="1"/>
</dbReference>
<dbReference type="EMBL" id="JAHVJA010000002">
    <property type="protein sequence ID" value="MBY6139039.1"/>
    <property type="molecule type" value="Genomic_DNA"/>
</dbReference>
<evidence type="ECO:0000313" key="3">
    <source>
        <dbReference type="EMBL" id="MBY6139039.1"/>
    </source>
</evidence>
<keyword evidence="4" id="KW-1185">Reference proteome</keyword>